<reference evidence="2" key="1">
    <citation type="journal article" date="2020" name="mSystems">
        <title>Genome- and Community-Level Interaction Insights into Carbon Utilization and Element Cycling Functions of Hydrothermarchaeota in Hydrothermal Sediment.</title>
        <authorList>
            <person name="Zhou Z."/>
            <person name="Liu Y."/>
            <person name="Xu W."/>
            <person name="Pan J."/>
            <person name="Luo Z.H."/>
            <person name="Li M."/>
        </authorList>
    </citation>
    <scope>NUCLEOTIDE SEQUENCE [LARGE SCALE GENOMIC DNA]</scope>
    <source>
        <strain evidence="2">SpSt-132</strain>
    </source>
</reference>
<name>A0A7C2Z4C1_9AQUI</name>
<feature type="domain" description="Transcription regulator AsnC/Lrp ligand binding" evidence="1">
    <location>
        <begin position="28"/>
        <end position="98"/>
    </location>
</feature>
<dbReference type="Gene3D" id="3.30.70.920">
    <property type="match status" value="1"/>
</dbReference>
<dbReference type="InterPro" id="IPR019887">
    <property type="entry name" value="Tscrpt_reg_AsnC/Lrp_C"/>
</dbReference>
<dbReference type="Pfam" id="PF01037">
    <property type="entry name" value="AsnC_trans_reg"/>
    <property type="match status" value="1"/>
</dbReference>
<sequence length="99" mass="11115">MQTQGENYPMSITELMELESEYSIKAYILIKADPREIPSIMLALSTFEGIKTADVVTGPYDIIVFAELRNQDELGRLVINKIHSLEGVKEALTCVVVRI</sequence>
<protein>
    <submittedName>
        <fullName evidence="2">Lrp/AsnC family transcriptional regulator</fullName>
    </submittedName>
</protein>
<comment type="caution">
    <text evidence="2">The sequence shown here is derived from an EMBL/GenBank/DDBJ whole genome shotgun (WGS) entry which is preliminary data.</text>
</comment>
<dbReference type="InterPro" id="IPR011008">
    <property type="entry name" value="Dimeric_a/b-barrel"/>
</dbReference>
<dbReference type="SUPFAM" id="SSF54909">
    <property type="entry name" value="Dimeric alpha+beta barrel"/>
    <property type="match status" value="1"/>
</dbReference>
<dbReference type="EMBL" id="DSFP01000074">
    <property type="protein sequence ID" value="HEW46763.1"/>
    <property type="molecule type" value="Genomic_DNA"/>
</dbReference>
<evidence type="ECO:0000259" key="1">
    <source>
        <dbReference type="Pfam" id="PF01037"/>
    </source>
</evidence>
<organism evidence="2">
    <name type="scientific">Hydrogenobacter sp</name>
    <dbReference type="NCBI Taxonomy" id="2152829"/>
    <lineage>
        <taxon>Bacteria</taxon>
        <taxon>Pseudomonadati</taxon>
        <taxon>Aquificota</taxon>
        <taxon>Aquificia</taxon>
        <taxon>Aquificales</taxon>
        <taxon>Aquificaceae</taxon>
        <taxon>Hydrogenobacter</taxon>
    </lineage>
</organism>
<evidence type="ECO:0000313" key="2">
    <source>
        <dbReference type="EMBL" id="HEW46763.1"/>
    </source>
</evidence>
<gene>
    <name evidence="2" type="ORF">ENO47_08940</name>
</gene>
<accession>A0A7C2Z4C1</accession>
<dbReference type="AlphaFoldDB" id="A0A7C2Z4C1"/>
<proteinExistence type="predicted"/>